<dbReference type="Proteomes" id="UP001141327">
    <property type="component" value="Unassembled WGS sequence"/>
</dbReference>
<dbReference type="EMBL" id="JAPMOS010000052">
    <property type="protein sequence ID" value="KAJ4457225.1"/>
    <property type="molecule type" value="Genomic_DNA"/>
</dbReference>
<organism evidence="1 2">
    <name type="scientific">Paratrimastix pyriformis</name>
    <dbReference type="NCBI Taxonomy" id="342808"/>
    <lineage>
        <taxon>Eukaryota</taxon>
        <taxon>Metamonada</taxon>
        <taxon>Preaxostyla</taxon>
        <taxon>Paratrimastigidae</taxon>
        <taxon>Paratrimastix</taxon>
    </lineage>
</organism>
<reference evidence="1" key="1">
    <citation type="journal article" date="2022" name="bioRxiv">
        <title>Genomics of Preaxostyla Flagellates Illuminates Evolutionary Transitions and the Path Towards Mitochondrial Loss.</title>
        <authorList>
            <person name="Novak L.V.F."/>
            <person name="Treitli S.C."/>
            <person name="Pyrih J."/>
            <person name="Halakuc P."/>
            <person name="Pipaliya S.V."/>
            <person name="Vacek V."/>
            <person name="Brzon O."/>
            <person name="Soukal P."/>
            <person name="Eme L."/>
            <person name="Dacks J.B."/>
            <person name="Karnkowska A."/>
            <person name="Elias M."/>
            <person name="Hampl V."/>
        </authorList>
    </citation>
    <scope>NUCLEOTIDE SEQUENCE</scope>
    <source>
        <strain evidence="1">RCP-MX</strain>
    </source>
</reference>
<keyword evidence="2" id="KW-1185">Reference proteome</keyword>
<gene>
    <name evidence="1" type="ORF">PAPYR_7396</name>
</gene>
<evidence type="ECO:0000313" key="2">
    <source>
        <dbReference type="Proteomes" id="UP001141327"/>
    </source>
</evidence>
<accession>A0ABQ8UD63</accession>
<protein>
    <submittedName>
        <fullName evidence="1">Uncharacterized protein</fullName>
    </submittedName>
</protein>
<comment type="caution">
    <text evidence="1">The sequence shown here is derived from an EMBL/GenBank/DDBJ whole genome shotgun (WGS) entry which is preliminary data.</text>
</comment>
<name>A0ABQ8UD63_9EUKA</name>
<evidence type="ECO:0000313" key="1">
    <source>
        <dbReference type="EMBL" id="KAJ4457225.1"/>
    </source>
</evidence>
<sequence>MVGWRTMPGMGMRHRLATSGHTTLAQVAGAGFLFAYDSFEFRQCSWDREVWKGRLARISWMRVIMYAWGDLEGLACQANWNFIVDRLKRWVGMKEGWKRGGLTLTWLNFEKLVGTPPGG</sequence>
<proteinExistence type="predicted"/>